<reference evidence="1" key="2">
    <citation type="submission" date="2020-09" db="EMBL/GenBank/DDBJ databases">
        <authorList>
            <person name="Sun Q."/>
            <person name="Ohkuma M."/>
        </authorList>
    </citation>
    <scope>NUCLEOTIDE SEQUENCE</scope>
    <source>
        <strain evidence="1">JCM 15325</strain>
    </source>
</reference>
<dbReference type="Gene3D" id="3.40.50.450">
    <property type="match status" value="1"/>
</dbReference>
<dbReference type="InterPro" id="IPR010697">
    <property type="entry name" value="YspA"/>
</dbReference>
<gene>
    <name evidence="1" type="ORF">GCM10007968_10820</name>
</gene>
<dbReference type="Proteomes" id="UP000654670">
    <property type="component" value="Unassembled WGS sequence"/>
</dbReference>
<dbReference type="NCBIfam" id="NF010181">
    <property type="entry name" value="PRK13660.1"/>
    <property type="match status" value="1"/>
</dbReference>
<organism evidence="1 2">
    <name type="scientific">Sporolactobacillus putidus</name>
    <dbReference type="NCBI Taxonomy" id="492735"/>
    <lineage>
        <taxon>Bacteria</taxon>
        <taxon>Bacillati</taxon>
        <taxon>Bacillota</taxon>
        <taxon>Bacilli</taxon>
        <taxon>Bacillales</taxon>
        <taxon>Sporolactobacillaceae</taxon>
        <taxon>Sporolactobacillus</taxon>
    </lineage>
</organism>
<accession>A0A917S1E8</accession>
<name>A0A917S1E8_9BACL</name>
<proteinExistence type="predicted"/>
<protein>
    <submittedName>
        <fullName evidence="1">UPF0398 protein</fullName>
    </submittedName>
</protein>
<dbReference type="PANTHER" id="PTHR38440">
    <property type="entry name" value="UPF0398 PROTEIN YPSA"/>
    <property type="match status" value="1"/>
</dbReference>
<dbReference type="PIRSF" id="PIRSF021290">
    <property type="entry name" value="DUF1273"/>
    <property type="match status" value="1"/>
</dbReference>
<reference evidence="1" key="1">
    <citation type="journal article" date="2014" name="Int. J. Syst. Evol. Microbiol.">
        <title>Complete genome sequence of Corynebacterium casei LMG S-19264T (=DSM 44701T), isolated from a smear-ripened cheese.</title>
        <authorList>
            <consortium name="US DOE Joint Genome Institute (JGI-PGF)"/>
            <person name="Walter F."/>
            <person name="Albersmeier A."/>
            <person name="Kalinowski J."/>
            <person name="Ruckert C."/>
        </authorList>
    </citation>
    <scope>NUCLEOTIDE SEQUENCE</scope>
    <source>
        <strain evidence="1">JCM 15325</strain>
    </source>
</reference>
<sequence>MDSPEAILVTGYKPHELGIFTADHDGITVIRHCLKRQIRELAVQGTKWFVISGQAGIELWAGDACLEVKKEDGLDINLAVLVPFLNQEERYKDWLKEQYHQILEAADFTGAISKRPYESPVQLRQKNDYLVAKTDGALILYDEETPGSPKYCLAAAKRKARCQDYPIRMIDRYDLSFAAEELQEQNPDYWSQM</sequence>
<dbReference type="EMBL" id="BMOK01000003">
    <property type="protein sequence ID" value="GGL48444.1"/>
    <property type="molecule type" value="Genomic_DNA"/>
</dbReference>
<dbReference type="PANTHER" id="PTHR38440:SF1">
    <property type="entry name" value="UPF0398 PROTEIN SPR0331"/>
    <property type="match status" value="1"/>
</dbReference>
<dbReference type="Pfam" id="PF06908">
    <property type="entry name" value="YpsA"/>
    <property type="match status" value="1"/>
</dbReference>
<comment type="caution">
    <text evidence="1">The sequence shown here is derived from an EMBL/GenBank/DDBJ whole genome shotgun (WGS) entry which is preliminary data.</text>
</comment>
<dbReference type="SUPFAM" id="SSF102405">
    <property type="entry name" value="MCP/YpsA-like"/>
    <property type="match status" value="1"/>
</dbReference>
<keyword evidence="2" id="KW-1185">Reference proteome</keyword>
<evidence type="ECO:0000313" key="1">
    <source>
        <dbReference type="EMBL" id="GGL48444.1"/>
    </source>
</evidence>
<dbReference type="RefSeq" id="WP_229727483.1">
    <property type="nucleotide sequence ID" value="NZ_BMOK01000003.1"/>
</dbReference>
<dbReference type="AlphaFoldDB" id="A0A917S1E8"/>
<evidence type="ECO:0000313" key="2">
    <source>
        <dbReference type="Proteomes" id="UP000654670"/>
    </source>
</evidence>